<dbReference type="EMBL" id="CP069041">
    <property type="protein sequence ID" value="QRD05757.1"/>
    <property type="molecule type" value="Genomic_DNA"/>
</dbReference>
<sequence length="83" mass="9209">MKCAAHASLLRRWAAVSRSSRGVAVCGMLIPLYKYPATQVFIWTSIASLRINKCSMSTLCKPRELNIIGTETLKPPLSERLTT</sequence>
<reference evidence="2" key="1">
    <citation type="journal article" date="2021" name="BMC Genomics">
        <title>Chromosome-level genome assembly and manually-curated proteome of model necrotroph Parastagonospora nodorum Sn15 reveals a genome-wide trove of candidate effector homologs, and redundancy of virulence-related functions within an accessory chromosome.</title>
        <authorList>
            <person name="Bertazzoni S."/>
            <person name="Jones D.A.B."/>
            <person name="Phan H.T."/>
            <person name="Tan K.-C."/>
            <person name="Hane J.K."/>
        </authorList>
    </citation>
    <scope>NUCLEOTIDE SEQUENCE [LARGE SCALE GENOMIC DNA]</scope>
    <source>
        <strain evidence="2">SN15 / ATCC MYA-4574 / FGSC 10173)</strain>
    </source>
</reference>
<keyword evidence="2" id="KW-1185">Reference proteome</keyword>
<name>A0A7U2I9K0_PHANO</name>
<dbReference type="Proteomes" id="UP000663193">
    <property type="component" value="Chromosome 19"/>
</dbReference>
<proteinExistence type="predicted"/>
<protein>
    <submittedName>
        <fullName evidence="1">Uncharacterized protein</fullName>
    </submittedName>
</protein>
<dbReference type="VEuPathDB" id="FungiDB:JI435_060280"/>
<gene>
    <name evidence="1" type="ORF">JI435_060280</name>
</gene>
<evidence type="ECO:0000313" key="2">
    <source>
        <dbReference type="Proteomes" id="UP000663193"/>
    </source>
</evidence>
<dbReference type="AlphaFoldDB" id="A0A7U2I9K0"/>
<organism evidence="1 2">
    <name type="scientific">Phaeosphaeria nodorum (strain SN15 / ATCC MYA-4574 / FGSC 10173)</name>
    <name type="common">Glume blotch fungus</name>
    <name type="synonym">Parastagonospora nodorum</name>
    <dbReference type="NCBI Taxonomy" id="321614"/>
    <lineage>
        <taxon>Eukaryota</taxon>
        <taxon>Fungi</taxon>
        <taxon>Dikarya</taxon>
        <taxon>Ascomycota</taxon>
        <taxon>Pezizomycotina</taxon>
        <taxon>Dothideomycetes</taxon>
        <taxon>Pleosporomycetidae</taxon>
        <taxon>Pleosporales</taxon>
        <taxon>Pleosporineae</taxon>
        <taxon>Phaeosphaeriaceae</taxon>
        <taxon>Parastagonospora</taxon>
    </lineage>
</organism>
<accession>A0A7U2I9K0</accession>
<evidence type="ECO:0000313" key="1">
    <source>
        <dbReference type="EMBL" id="QRD05757.1"/>
    </source>
</evidence>